<name>A0ABT2H9S5_9MICO</name>
<dbReference type="InterPro" id="IPR036442">
    <property type="entry name" value="ProQ/FinO_sf"/>
</dbReference>
<dbReference type="RefSeq" id="WP_259542760.1">
    <property type="nucleotide sequence ID" value="NZ_JANLCJ010000113.1"/>
</dbReference>
<keyword evidence="1" id="KW-0694">RNA-binding</keyword>
<proteinExistence type="predicted"/>
<dbReference type="SUPFAM" id="SSF48657">
    <property type="entry name" value="FinO-like"/>
    <property type="match status" value="1"/>
</dbReference>
<protein>
    <submittedName>
        <fullName evidence="3">ProQ/FINO family protein</fullName>
    </submittedName>
</protein>
<dbReference type="InterPro" id="IPR016103">
    <property type="entry name" value="ProQ/FinO"/>
</dbReference>
<accession>A0ABT2H9S5</accession>
<dbReference type="Pfam" id="PF04352">
    <property type="entry name" value="ProQ"/>
    <property type="match status" value="1"/>
</dbReference>
<comment type="caution">
    <text evidence="3">The sequence shown here is derived from an EMBL/GenBank/DDBJ whole genome shotgun (WGS) entry which is preliminary data.</text>
</comment>
<evidence type="ECO:0000313" key="4">
    <source>
        <dbReference type="Proteomes" id="UP001165586"/>
    </source>
</evidence>
<reference evidence="3" key="1">
    <citation type="submission" date="2022-08" db="EMBL/GenBank/DDBJ databases">
        <authorList>
            <person name="Deng Y."/>
            <person name="Han X.-F."/>
            <person name="Zhang Y.-Q."/>
        </authorList>
    </citation>
    <scope>NUCLEOTIDE SEQUENCE</scope>
    <source>
        <strain evidence="3">CPCC 203386</strain>
    </source>
</reference>
<sequence length="118" mass="13966">GQYRRLISVSTGDWVHTKYRQNIHILMERYPVAFNRDNPLPLELGVFEKLIALPNLGMGDDELECTLLCWCARREYCRSAVLTGWRHDVDGQRVERISELDMVSYNRRYDSFIRRGML</sequence>
<feature type="domain" description="ProQ/FinO" evidence="2">
    <location>
        <begin position="20"/>
        <end position="102"/>
    </location>
</feature>
<dbReference type="EMBL" id="JANLCJ010000113">
    <property type="protein sequence ID" value="MCS5736687.1"/>
    <property type="molecule type" value="Genomic_DNA"/>
</dbReference>
<evidence type="ECO:0000256" key="1">
    <source>
        <dbReference type="ARBA" id="ARBA00022884"/>
    </source>
</evidence>
<dbReference type="Gene3D" id="1.10.1710.10">
    <property type="entry name" value="ProQ/FinO domain"/>
    <property type="match status" value="1"/>
</dbReference>
<evidence type="ECO:0000259" key="2">
    <source>
        <dbReference type="Pfam" id="PF04352"/>
    </source>
</evidence>
<keyword evidence="4" id="KW-1185">Reference proteome</keyword>
<feature type="non-terminal residue" evidence="3">
    <location>
        <position position="1"/>
    </location>
</feature>
<evidence type="ECO:0000313" key="3">
    <source>
        <dbReference type="EMBL" id="MCS5736687.1"/>
    </source>
</evidence>
<gene>
    <name evidence="3" type="ORF">N1032_23435</name>
</gene>
<dbReference type="Proteomes" id="UP001165586">
    <property type="component" value="Unassembled WGS sequence"/>
</dbReference>
<organism evidence="3 4">
    <name type="scientific">Herbiconiux daphne</name>
    <dbReference type="NCBI Taxonomy" id="2970914"/>
    <lineage>
        <taxon>Bacteria</taxon>
        <taxon>Bacillati</taxon>
        <taxon>Actinomycetota</taxon>
        <taxon>Actinomycetes</taxon>
        <taxon>Micrococcales</taxon>
        <taxon>Microbacteriaceae</taxon>
        <taxon>Herbiconiux</taxon>
    </lineage>
</organism>